<evidence type="ECO:0000313" key="1">
    <source>
        <dbReference type="EMBL" id="MFK2856953.1"/>
    </source>
</evidence>
<organism evidence="1 2">
    <name type="scientific">Dyella humi</name>
    <dbReference type="NCBI Taxonomy" id="1770547"/>
    <lineage>
        <taxon>Bacteria</taxon>
        <taxon>Pseudomonadati</taxon>
        <taxon>Pseudomonadota</taxon>
        <taxon>Gammaproteobacteria</taxon>
        <taxon>Lysobacterales</taxon>
        <taxon>Rhodanobacteraceae</taxon>
        <taxon>Dyella</taxon>
    </lineage>
</organism>
<gene>
    <name evidence="1" type="ORF">ISP18_20265</name>
</gene>
<proteinExistence type="predicted"/>
<keyword evidence="2" id="KW-1185">Reference proteome</keyword>
<evidence type="ECO:0008006" key="3">
    <source>
        <dbReference type="Google" id="ProtNLM"/>
    </source>
</evidence>
<name>A0ABW8IP92_9GAMM</name>
<protein>
    <recommendedName>
        <fullName evidence="3">Ig-like domain-containing protein</fullName>
    </recommendedName>
</protein>
<dbReference type="RefSeq" id="WP_380011821.1">
    <property type="nucleotide sequence ID" value="NZ_JADIKI010000023.1"/>
</dbReference>
<evidence type="ECO:0000313" key="2">
    <source>
        <dbReference type="Proteomes" id="UP001620409"/>
    </source>
</evidence>
<dbReference type="Proteomes" id="UP001620409">
    <property type="component" value="Unassembled WGS sequence"/>
</dbReference>
<comment type="caution">
    <text evidence="1">The sequence shown here is derived from an EMBL/GenBank/DDBJ whole genome shotgun (WGS) entry which is preliminary data.</text>
</comment>
<reference evidence="1 2" key="1">
    <citation type="submission" date="2020-10" db="EMBL/GenBank/DDBJ databases">
        <title>Phylogeny of dyella-like bacteria.</title>
        <authorList>
            <person name="Fu J."/>
        </authorList>
    </citation>
    <scope>NUCLEOTIDE SEQUENCE [LARGE SCALE GENOMIC DNA]</scope>
    <source>
        <strain evidence="1 2">DHG40</strain>
    </source>
</reference>
<sequence>MSTQNVTSVRRTFRIMLSLFVPILLAIGVETTSSQVHAQGLATLQCVGGHSATWTPGVTNALETVTVSTQSNWTCVNALDPLNILANASSTNTFQVQFDCQSLLSMTSPPITWTIQWNNGDTSTYTFTPAVTDEDGNLVVAAANGSITGGRFKGAAVVGTYILPGLAAVVQNGCIKGVTSATGTSTLTIVGVPL</sequence>
<accession>A0ABW8IP92</accession>
<dbReference type="EMBL" id="JADIKI010000023">
    <property type="protein sequence ID" value="MFK2856953.1"/>
    <property type="molecule type" value="Genomic_DNA"/>
</dbReference>